<keyword evidence="8 9" id="KW-0012">Acyltransferase</keyword>
<protein>
    <recommendedName>
        <fullName evidence="9">Apolipoprotein N-acyltransferase</fullName>
        <shortName evidence="9">ALP N-acyltransferase</shortName>
        <ecNumber evidence="9">2.3.1.269</ecNumber>
    </recommendedName>
</protein>
<feature type="transmembrane region" description="Helical" evidence="9">
    <location>
        <begin position="12"/>
        <end position="30"/>
    </location>
</feature>
<evidence type="ECO:0000313" key="11">
    <source>
        <dbReference type="EMBL" id="WNK19335.1"/>
    </source>
</evidence>
<evidence type="ECO:0000259" key="10">
    <source>
        <dbReference type="PROSITE" id="PS50263"/>
    </source>
</evidence>
<evidence type="ECO:0000256" key="5">
    <source>
        <dbReference type="ARBA" id="ARBA00022692"/>
    </source>
</evidence>
<dbReference type="InterPro" id="IPR003010">
    <property type="entry name" value="C-N_Hydrolase"/>
</dbReference>
<dbReference type="NCBIfam" id="TIGR00546">
    <property type="entry name" value="lnt"/>
    <property type="match status" value="1"/>
</dbReference>
<comment type="catalytic activity">
    <reaction evidence="9">
        <text>N-terminal S-1,2-diacyl-sn-glyceryl-L-cysteinyl-[lipoprotein] + a glycerophospholipid = N-acyl-S-1,2-diacyl-sn-glyceryl-L-cysteinyl-[lipoprotein] + a 2-acyl-sn-glycero-3-phospholipid + H(+)</text>
        <dbReference type="Rhea" id="RHEA:48228"/>
        <dbReference type="Rhea" id="RHEA-COMP:14681"/>
        <dbReference type="Rhea" id="RHEA-COMP:14684"/>
        <dbReference type="ChEBI" id="CHEBI:15378"/>
        <dbReference type="ChEBI" id="CHEBI:136912"/>
        <dbReference type="ChEBI" id="CHEBI:140656"/>
        <dbReference type="ChEBI" id="CHEBI:140657"/>
        <dbReference type="ChEBI" id="CHEBI:140660"/>
        <dbReference type="EC" id="2.3.1.269"/>
    </reaction>
</comment>
<comment type="similarity">
    <text evidence="2 9">Belongs to the CN hydrolase family. Apolipoprotein N-acyltransferase subfamily.</text>
</comment>
<dbReference type="Gene3D" id="3.60.110.10">
    <property type="entry name" value="Carbon-nitrogen hydrolase"/>
    <property type="match status" value="1"/>
</dbReference>
<feature type="transmembrane region" description="Helical" evidence="9">
    <location>
        <begin position="36"/>
        <end position="54"/>
    </location>
</feature>
<keyword evidence="7 9" id="KW-0472">Membrane</keyword>
<evidence type="ECO:0000256" key="3">
    <source>
        <dbReference type="ARBA" id="ARBA00022475"/>
    </source>
</evidence>
<dbReference type="PANTHER" id="PTHR38686">
    <property type="entry name" value="APOLIPOPROTEIN N-ACYLTRANSFERASE"/>
    <property type="match status" value="1"/>
</dbReference>
<dbReference type="HAMAP" id="MF_01148">
    <property type="entry name" value="Lnt"/>
    <property type="match status" value="1"/>
</dbReference>
<keyword evidence="3 9" id="KW-1003">Cell membrane</keyword>
<gene>
    <name evidence="9 11" type="primary">lnt</name>
    <name evidence="11" type="ORF">P1P91_10770</name>
</gene>
<organism evidence="11 12">
    <name type="scientific">Halomonas piscis</name>
    <dbReference type="NCBI Taxonomy" id="3031727"/>
    <lineage>
        <taxon>Bacteria</taxon>
        <taxon>Pseudomonadati</taxon>
        <taxon>Pseudomonadota</taxon>
        <taxon>Gammaproteobacteria</taxon>
        <taxon>Oceanospirillales</taxon>
        <taxon>Halomonadaceae</taxon>
        <taxon>Halomonas</taxon>
    </lineage>
</organism>
<dbReference type="EMBL" id="CP119391">
    <property type="protein sequence ID" value="WNK19335.1"/>
    <property type="molecule type" value="Genomic_DNA"/>
</dbReference>
<dbReference type="RefSeq" id="WP_311882537.1">
    <property type="nucleotide sequence ID" value="NZ_CP119391.1"/>
</dbReference>
<keyword evidence="4 9" id="KW-0808">Transferase</keyword>
<evidence type="ECO:0000256" key="9">
    <source>
        <dbReference type="HAMAP-Rule" id="MF_01148"/>
    </source>
</evidence>
<comment type="function">
    <text evidence="9">Catalyzes the phospholipid dependent N-acylation of the N-terminal cysteine of apolipoprotein, the last step in lipoprotein maturation.</text>
</comment>
<evidence type="ECO:0000256" key="8">
    <source>
        <dbReference type="ARBA" id="ARBA00023315"/>
    </source>
</evidence>
<evidence type="ECO:0000256" key="2">
    <source>
        <dbReference type="ARBA" id="ARBA00010065"/>
    </source>
</evidence>
<keyword evidence="5 9" id="KW-0812">Transmembrane</keyword>
<feature type="transmembrane region" description="Helical" evidence="9">
    <location>
        <begin position="191"/>
        <end position="212"/>
    </location>
</feature>
<feature type="transmembrane region" description="Helical" evidence="9">
    <location>
        <begin position="92"/>
        <end position="115"/>
    </location>
</feature>
<dbReference type="SUPFAM" id="SSF56317">
    <property type="entry name" value="Carbon-nitrogen hydrolase"/>
    <property type="match status" value="1"/>
</dbReference>
<evidence type="ECO:0000256" key="4">
    <source>
        <dbReference type="ARBA" id="ARBA00022679"/>
    </source>
</evidence>
<sequence>MKEPLVSRRSPAFYGQLLAALIAGVLTTLTASPFKLWWLGPVAIALVYTGLYRLTPAQAAFKGWLYGVGLFASGTSWVYVSIHDYGYTGVPLAVFLTALFVVVLALFFAATLWLYRRFFTPRLAFLTFAGIWVLGEVLRTYLFTGFPWLLLGSSQVDAPLAEWAPVGGVYLLSLLVALSGTLLAELVLCRRLWAVAPLAAIWLVPLALPGQWTHRADAEPTRVALLQGNLPQLTKWTAEGQREAANTYARLTRQVADDVDLILWPETALPMAEQDARMVLSRVQANLAPDTALMTGIVQRNAAGQYFNSVVGVGDVEGSYQKEHLVPFGEYLPLESLLRGTIDFFDLPMSTFASGAGEQTPMSAAGTALGNAICYEIIYPQLVASRARHSGALITVSNDTWFGGSIGPHQHLQMARLRARENGRYVLRATSNGITAIINPKGEVEARAPQFEAASLTGEFYAMEGLTPFTRLGSWPAWLLAGALVIPGLVRRRRATAGPESQRR</sequence>
<evidence type="ECO:0000256" key="6">
    <source>
        <dbReference type="ARBA" id="ARBA00022989"/>
    </source>
</evidence>
<name>A0ABY9YWS5_9GAMM</name>
<feature type="transmembrane region" description="Helical" evidence="9">
    <location>
        <begin position="122"/>
        <end position="143"/>
    </location>
</feature>
<reference evidence="11 12" key="1">
    <citation type="submission" date="2023-03" db="EMBL/GenBank/DDBJ databases">
        <title>Halomonas sp. nov., isolated from Korean tranditional fermented seafood 'Jeotgal'.</title>
        <authorList>
            <person name="Kim B."/>
            <person name="Shin N.-R."/>
        </authorList>
    </citation>
    <scope>NUCLEOTIDE SEQUENCE [LARGE SCALE GENOMIC DNA]</scope>
    <source>
        <strain evidence="11 12">SG2L-4</strain>
    </source>
</reference>
<dbReference type="InterPro" id="IPR045378">
    <property type="entry name" value="LNT_N"/>
</dbReference>
<dbReference type="Pfam" id="PF00795">
    <property type="entry name" value="CN_hydrolase"/>
    <property type="match status" value="1"/>
</dbReference>
<comment type="pathway">
    <text evidence="9">Protein modification; lipoprotein biosynthesis (N-acyl transfer).</text>
</comment>
<evidence type="ECO:0000256" key="1">
    <source>
        <dbReference type="ARBA" id="ARBA00004651"/>
    </source>
</evidence>
<accession>A0ABY9YWS5</accession>
<dbReference type="InterPro" id="IPR036526">
    <property type="entry name" value="C-N_Hydrolase_sf"/>
</dbReference>
<dbReference type="PANTHER" id="PTHR38686:SF1">
    <property type="entry name" value="APOLIPOPROTEIN N-ACYLTRANSFERASE"/>
    <property type="match status" value="1"/>
</dbReference>
<proteinExistence type="inferred from homology"/>
<comment type="subcellular location">
    <subcellularLocation>
        <location evidence="1 9">Cell membrane</location>
        <topology evidence="1 9">Multi-pass membrane protein</topology>
    </subcellularLocation>
</comment>
<keyword evidence="12" id="KW-1185">Reference proteome</keyword>
<dbReference type="InterPro" id="IPR004563">
    <property type="entry name" value="Apolipo_AcylTrfase"/>
</dbReference>
<dbReference type="EC" id="2.3.1.269" evidence="9"/>
<dbReference type="CDD" id="cd07571">
    <property type="entry name" value="ALP_N-acyl_transferase"/>
    <property type="match status" value="1"/>
</dbReference>
<keyword evidence="6 9" id="KW-1133">Transmembrane helix</keyword>
<evidence type="ECO:0000313" key="12">
    <source>
        <dbReference type="Proteomes" id="UP001301869"/>
    </source>
</evidence>
<feature type="transmembrane region" description="Helical" evidence="9">
    <location>
        <begin position="63"/>
        <end position="80"/>
    </location>
</feature>
<feature type="transmembrane region" description="Helical" evidence="9">
    <location>
        <begin position="163"/>
        <end position="184"/>
    </location>
</feature>
<dbReference type="Pfam" id="PF20154">
    <property type="entry name" value="LNT_N"/>
    <property type="match status" value="1"/>
</dbReference>
<feature type="domain" description="CN hydrolase" evidence="10">
    <location>
        <begin position="226"/>
        <end position="462"/>
    </location>
</feature>
<dbReference type="PROSITE" id="PS50263">
    <property type="entry name" value="CN_HYDROLASE"/>
    <property type="match status" value="1"/>
</dbReference>
<dbReference type="Proteomes" id="UP001301869">
    <property type="component" value="Chromosome"/>
</dbReference>
<evidence type="ECO:0000256" key="7">
    <source>
        <dbReference type="ARBA" id="ARBA00023136"/>
    </source>
</evidence>